<sequence length="39" mass="4363">MDYAVTTLILHINRSCANQPVTSRPLEGFSDIFNHCGLQ</sequence>
<evidence type="ECO:0000313" key="1">
    <source>
        <dbReference type="EMBL" id="QHS92907.1"/>
    </source>
</evidence>
<protein>
    <submittedName>
        <fullName evidence="1">Uncharacterized protein</fullName>
    </submittedName>
</protein>
<organism evidence="1">
    <name type="scientific">viral metagenome</name>
    <dbReference type="NCBI Taxonomy" id="1070528"/>
    <lineage>
        <taxon>unclassified sequences</taxon>
        <taxon>metagenomes</taxon>
        <taxon>organismal metagenomes</taxon>
    </lineage>
</organism>
<name>A0A6C0BKK6_9ZZZZ</name>
<dbReference type="EMBL" id="MN739193">
    <property type="protein sequence ID" value="QHS92907.1"/>
    <property type="molecule type" value="Genomic_DNA"/>
</dbReference>
<dbReference type="AlphaFoldDB" id="A0A6C0BKK6"/>
<reference evidence="1" key="1">
    <citation type="journal article" date="2020" name="Nature">
        <title>Giant virus diversity and host interactions through global metagenomics.</title>
        <authorList>
            <person name="Schulz F."/>
            <person name="Roux S."/>
            <person name="Paez-Espino D."/>
            <person name="Jungbluth S."/>
            <person name="Walsh D.A."/>
            <person name="Denef V.J."/>
            <person name="McMahon K.D."/>
            <person name="Konstantinidis K.T."/>
            <person name="Eloe-Fadrosh E.A."/>
            <person name="Kyrpides N.C."/>
            <person name="Woyke T."/>
        </authorList>
    </citation>
    <scope>NUCLEOTIDE SEQUENCE</scope>
    <source>
        <strain evidence="1">GVMAG-M-3300017651-5</strain>
    </source>
</reference>
<accession>A0A6C0BKK6</accession>
<proteinExistence type="predicted"/>